<feature type="non-terminal residue" evidence="1">
    <location>
        <position position="1"/>
    </location>
</feature>
<evidence type="ECO:0008006" key="3">
    <source>
        <dbReference type="Google" id="ProtNLM"/>
    </source>
</evidence>
<evidence type="ECO:0000313" key="2">
    <source>
        <dbReference type="Proteomes" id="UP000231436"/>
    </source>
</evidence>
<dbReference type="Proteomes" id="UP000231436">
    <property type="component" value="Unassembled WGS sequence"/>
</dbReference>
<comment type="caution">
    <text evidence="1">The sequence shown here is derived from an EMBL/GenBank/DDBJ whole genome shotgun (WGS) entry which is preliminary data.</text>
</comment>
<protein>
    <recommendedName>
        <fullName evidence="3">Phosphoribosyl-ATP pyrophosphohydrolase</fullName>
    </recommendedName>
</protein>
<gene>
    <name evidence="1" type="ORF">COV05_04795</name>
</gene>
<reference evidence="2" key="1">
    <citation type="submission" date="2017-09" db="EMBL/GenBank/DDBJ databases">
        <title>Depth-based differentiation of microbial function through sediment-hosted aquifers and enrichment of novel symbionts in the deep terrestrial subsurface.</title>
        <authorList>
            <person name="Probst A.J."/>
            <person name="Ladd B."/>
            <person name="Jarett J.K."/>
            <person name="Geller-Mcgrath D.E."/>
            <person name="Sieber C.M.K."/>
            <person name="Emerson J.B."/>
            <person name="Anantharaman K."/>
            <person name="Thomas B.C."/>
            <person name="Malmstrom R."/>
            <person name="Stieglmeier M."/>
            <person name="Klingl A."/>
            <person name="Woyke T."/>
            <person name="Ryan C.M."/>
            <person name="Banfield J.F."/>
        </authorList>
    </citation>
    <scope>NUCLEOTIDE SEQUENCE [LARGE SCALE GENOMIC DNA]</scope>
</reference>
<dbReference type="EMBL" id="PFEU01000025">
    <property type="protein sequence ID" value="PJE76396.1"/>
    <property type="molecule type" value="Genomic_DNA"/>
</dbReference>
<accession>A0A2M8LG84</accession>
<name>A0A2M8LG84_9BACT</name>
<sequence length="88" mass="10161">IIRSHGEIPLISTADPTEYKSRLHAKLVEEVEEYLESESSEELADILEVIHSLTALQGVPREQLQHLQNKKRDERGGFEKRIVLKETR</sequence>
<dbReference type="AlphaFoldDB" id="A0A2M8LG84"/>
<proteinExistence type="predicted"/>
<evidence type="ECO:0000313" key="1">
    <source>
        <dbReference type="EMBL" id="PJE76396.1"/>
    </source>
</evidence>
<organism evidence="1 2">
    <name type="scientific">Candidatus Uhrbacteria bacterium CG10_big_fil_rev_8_21_14_0_10_48_16</name>
    <dbReference type="NCBI Taxonomy" id="1975038"/>
    <lineage>
        <taxon>Bacteria</taxon>
        <taxon>Candidatus Uhriibacteriota</taxon>
    </lineage>
</organism>